<evidence type="ECO:0000256" key="1">
    <source>
        <dbReference type="SAM" id="MobiDB-lite"/>
    </source>
</evidence>
<keyword evidence="3" id="KW-1185">Reference proteome</keyword>
<evidence type="ECO:0000313" key="3">
    <source>
        <dbReference type="Proteomes" id="UP001311232"/>
    </source>
</evidence>
<feature type="compositionally biased region" description="Low complexity" evidence="1">
    <location>
        <begin position="60"/>
        <end position="69"/>
    </location>
</feature>
<evidence type="ECO:0000313" key="2">
    <source>
        <dbReference type="EMBL" id="KAK5615042.1"/>
    </source>
</evidence>
<feature type="compositionally biased region" description="Basic and acidic residues" evidence="1">
    <location>
        <begin position="1"/>
        <end position="38"/>
    </location>
</feature>
<feature type="region of interest" description="Disordered" evidence="1">
    <location>
        <begin position="1"/>
        <end position="69"/>
    </location>
</feature>
<proteinExistence type="predicted"/>
<dbReference type="Proteomes" id="UP001311232">
    <property type="component" value="Unassembled WGS sequence"/>
</dbReference>
<protein>
    <submittedName>
        <fullName evidence="2">Uncharacterized protein</fullName>
    </submittedName>
</protein>
<organism evidence="2 3">
    <name type="scientific">Crenichthys baileyi</name>
    <name type="common">White River springfish</name>
    <dbReference type="NCBI Taxonomy" id="28760"/>
    <lineage>
        <taxon>Eukaryota</taxon>
        <taxon>Metazoa</taxon>
        <taxon>Chordata</taxon>
        <taxon>Craniata</taxon>
        <taxon>Vertebrata</taxon>
        <taxon>Euteleostomi</taxon>
        <taxon>Actinopterygii</taxon>
        <taxon>Neopterygii</taxon>
        <taxon>Teleostei</taxon>
        <taxon>Neoteleostei</taxon>
        <taxon>Acanthomorphata</taxon>
        <taxon>Ovalentaria</taxon>
        <taxon>Atherinomorphae</taxon>
        <taxon>Cyprinodontiformes</taxon>
        <taxon>Goodeidae</taxon>
        <taxon>Crenichthys</taxon>
    </lineage>
</organism>
<name>A0AAV9S164_9TELE</name>
<sequence>MESENRMRGRKRKEGERETGSDKVRAMEGAREKKRDEGGGAGGLLKMMIHPDPSECCHVPPSRRASASPSSVFVLQRESIADYFLLRWLAGTMQKNRRKSV</sequence>
<dbReference type="EMBL" id="JAHHUM010001016">
    <property type="protein sequence ID" value="KAK5615042.1"/>
    <property type="molecule type" value="Genomic_DNA"/>
</dbReference>
<accession>A0AAV9S164</accession>
<reference evidence="2 3" key="1">
    <citation type="submission" date="2021-06" db="EMBL/GenBank/DDBJ databases">
        <authorList>
            <person name="Palmer J.M."/>
        </authorList>
    </citation>
    <scope>NUCLEOTIDE SEQUENCE [LARGE SCALE GENOMIC DNA]</scope>
    <source>
        <strain evidence="2 3">MEX-2019</strain>
        <tissue evidence="2">Muscle</tissue>
    </source>
</reference>
<comment type="caution">
    <text evidence="2">The sequence shown here is derived from an EMBL/GenBank/DDBJ whole genome shotgun (WGS) entry which is preliminary data.</text>
</comment>
<gene>
    <name evidence="2" type="ORF">CRENBAI_006720</name>
</gene>
<dbReference type="AlphaFoldDB" id="A0AAV9S164"/>